<accession>A0A4U0ZL18</accession>
<keyword evidence="1" id="KW-0812">Transmembrane</keyword>
<feature type="transmembrane region" description="Helical" evidence="1">
    <location>
        <begin position="54"/>
        <end position="74"/>
    </location>
</feature>
<dbReference type="NCBIfam" id="TIGR01488">
    <property type="entry name" value="HAD-SF-IB"/>
    <property type="match status" value="1"/>
</dbReference>
<keyword evidence="1" id="KW-0472">Membrane</keyword>
<reference evidence="2 3" key="1">
    <citation type="submission" date="2019-04" db="EMBL/GenBank/DDBJ databases">
        <title>Alteromonas portus sp. nov., an alginate lyase-excreting marine bacterium.</title>
        <authorList>
            <person name="Huang H."/>
            <person name="Mo K."/>
            <person name="Bao S."/>
        </authorList>
    </citation>
    <scope>NUCLEOTIDE SEQUENCE [LARGE SCALE GENOMIC DNA]</scope>
    <source>
        <strain evidence="2 3">HB161718</strain>
    </source>
</reference>
<dbReference type="RefSeq" id="WP_136781425.1">
    <property type="nucleotide sequence ID" value="NZ_SWCO01000002.1"/>
</dbReference>
<dbReference type="Proteomes" id="UP000305471">
    <property type="component" value="Unassembled WGS sequence"/>
</dbReference>
<dbReference type="SUPFAM" id="SSF56784">
    <property type="entry name" value="HAD-like"/>
    <property type="match status" value="1"/>
</dbReference>
<comment type="caution">
    <text evidence="2">The sequence shown here is derived from an EMBL/GenBank/DDBJ whole genome shotgun (WGS) entry which is preliminary data.</text>
</comment>
<evidence type="ECO:0000256" key="1">
    <source>
        <dbReference type="SAM" id="Phobius"/>
    </source>
</evidence>
<dbReference type="AlphaFoldDB" id="A0A4U0ZL18"/>
<dbReference type="Pfam" id="PF12710">
    <property type="entry name" value="HAD"/>
    <property type="match status" value="1"/>
</dbReference>
<name>A0A4U0ZL18_9ALTE</name>
<evidence type="ECO:0000313" key="3">
    <source>
        <dbReference type="Proteomes" id="UP000305471"/>
    </source>
</evidence>
<organism evidence="2 3">
    <name type="scientific">Alteromonas portus</name>
    <dbReference type="NCBI Taxonomy" id="2565549"/>
    <lineage>
        <taxon>Bacteria</taxon>
        <taxon>Pseudomonadati</taxon>
        <taxon>Pseudomonadota</taxon>
        <taxon>Gammaproteobacteria</taxon>
        <taxon>Alteromonadales</taxon>
        <taxon>Alteromonadaceae</taxon>
        <taxon>Alteromonas/Salinimonas group</taxon>
        <taxon>Alteromonas</taxon>
    </lineage>
</organism>
<dbReference type="InterPro" id="IPR023214">
    <property type="entry name" value="HAD_sf"/>
</dbReference>
<sequence length="220" mass="25367">MNLVLFDFDKTIVNRDTGAAYVKFMVCRNPMRLCMCFITTPLYIPFLLHKNTKFIGFSIILWLATFGMSIKKVVRLRRSFIRRYLNESATIIFKDAVQHLQSHTSNADQVVVVSGASQWMVKAIFVAASLPKAEFVCSEEAQLFGGFICKSHCYASNKVKRVRKFYNLEKYDSIIGYSDSSVDIPILKLCDRRYIVNPKARCFEKFSKSFNKTMSVLNWV</sequence>
<proteinExistence type="predicted"/>
<dbReference type="OrthoDB" id="9784466at2"/>
<evidence type="ECO:0000313" key="2">
    <source>
        <dbReference type="EMBL" id="TKB04423.1"/>
    </source>
</evidence>
<dbReference type="InterPro" id="IPR036412">
    <property type="entry name" value="HAD-like_sf"/>
</dbReference>
<dbReference type="EMBL" id="SWCO01000002">
    <property type="protein sequence ID" value="TKB04423.1"/>
    <property type="molecule type" value="Genomic_DNA"/>
</dbReference>
<dbReference type="Gene3D" id="3.40.50.1000">
    <property type="entry name" value="HAD superfamily/HAD-like"/>
    <property type="match status" value="1"/>
</dbReference>
<keyword evidence="3" id="KW-1185">Reference proteome</keyword>
<protein>
    <recommendedName>
        <fullName evidence="4">Haloacid dehalogenase-like hydrolase</fullName>
    </recommendedName>
</protein>
<gene>
    <name evidence="2" type="ORF">E5672_06380</name>
</gene>
<dbReference type="Gene3D" id="1.20.1440.100">
    <property type="entry name" value="SG protein - dephosphorylation function"/>
    <property type="match status" value="1"/>
</dbReference>
<evidence type="ECO:0008006" key="4">
    <source>
        <dbReference type="Google" id="ProtNLM"/>
    </source>
</evidence>
<keyword evidence="1" id="KW-1133">Transmembrane helix</keyword>